<dbReference type="EMBL" id="FNIZ01000017">
    <property type="protein sequence ID" value="SDP38310.1"/>
    <property type="molecule type" value="Genomic_DNA"/>
</dbReference>
<evidence type="ECO:0000313" key="1">
    <source>
        <dbReference type="EMBL" id="SDP38310.1"/>
    </source>
</evidence>
<protein>
    <submittedName>
        <fullName evidence="1">Uncharacterized protein</fullName>
    </submittedName>
</protein>
<keyword evidence="2" id="KW-1185">Reference proteome</keyword>
<dbReference type="Proteomes" id="UP000198860">
    <property type="component" value="Unassembled WGS sequence"/>
</dbReference>
<gene>
    <name evidence="1" type="ORF">SAMN05421677_11774</name>
</gene>
<organism evidence="1 2">
    <name type="scientific">Halobacillus aidingensis</name>
    <dbReference type="NCBI Taxonomy" id="240303"/>
    <lineage>
        <taxon>Bacteria</taxon>
        <taxon>Bacillati</taxon>
        <taxon>Bacillota</taxon>
        <taxon>Bacilli</taxon>
        <taxon>Bacillales</taxon>
        <taxon>Bacillaceae</taxon>
        <taxon>Halobacillus</taxon>
    </lineage>
</organism>
<sequence>MHKDNNRKQLIINLEGNPPSWAYGEKSRNIWYYENSLAEHWIATVEDNKIKITGLDIDWRVIELDLEMAKKEKERLRSQVEADSVLPTVDKNLPLSQVIFNKGEMYWLIGVLENAIIKLD</sequence>
<accession>A0A1H0S983</accession>
<evidence type="ECO:0000313" key="2">
    <source>
        <dbReference type="Proteomes" id="UP000198860"/>
    </source>
</evidence>
<reference evidence="2" key="1">
    <citation type="submission" date="2016-10" db="EMBL/GenBank/DDBJ databases">
        <authorList>
            <person name="Varghese N."/>
            <person name="Submissions S."/>
        </authorList>
    </citation>
    <scope>NUCLEOTIDE SEQUENCE [LARGE SCALE GENOMIC DNA]</scope>
    <source>
        <strain evidence="2">CGMCC 1.3703</strain>
    </source>
</reference>
<dbReference type="AlphaFoldDB" id="A0A1H0S983"/>
<name>A0A1H0S983_HALAD</name>
<proteinExistence type="predicted"/>